<dbReference type="Proteomes" id="UP001597302">
    <property type="component" value="Unassembled WGS sequence"/>
</dbReference>
<name>A0ABW4E0S7_9RHOB</name>
<protein>
    <submittedName>
        <fullName evidence="1">Uncharacterized protein</fullName>
    </submittedName>
</protein>
<comment type="caution">
    <text evidence="1">The sequence shown here is derived from an EMBL/GenBank/DDBJ whole genome shotgun (WGS) entry which is preliminary data.</text>
</comment>
<accession>A0ABW4E0S7</accession>
<keyword evidence="2" id="KW-1185">Reference proteome</keyword>
<gene>
    <name evidence="1" type="ORF">ACFQ5P_20080</name>
</gene>
<proteinExistence type="predicted"/>
<organism evidence="1 2">
    <name type="scientific">Paracoccus nototheniae</name>
    <dbReference type="NCBI Taxonomy" id="2489002"/>
    <lineage>
        <taxon>Bacteria</taxon>
        <taxon>Pseudomonadati</taxon>
        <taxon>Pseudomonadota</taxon>
        <taxon>Alphaproteobacteria</taxon>
        <taxon>Rhodobacterales</taxon>
        <taxon>Paracoccaceae</taxon>
        <taxon>Paracoccus</taxon>
    </lineage>
</organism>
<dbReference type="RefSeq" id="WP_131578307.1">
    <property type="nucleotide sequence ID" value="NZ_CBCSAJ010000101.1"/>
</dbReference>
<sequence>MNSDESRAMFLLAGLTEAQIDMVMDYFLTFREAPQITSRSDFETAMAIYAVMDGGLNPADLHSPAARYTISLGTQITAWEDQAT</sequence>
<dbReference type="EMBL" id="JBHTOQ010000087">
    <property type="protein sequence ID" value="MFD1483594.1"/>
    <property type="molecule type" value="Genomic_DNA"/>
</dbReference>
<reference evidence="2" key="1">
    <citation type="journal article" date="2019" name="Int. J. Syst. Evol. Microbiol.">
        <title>The Global Catalogue of Microorganisms (GCM) 10K type strain sequencing project: providing services to taxonomists for standard genome sequencing and annotation.</title>
        <authorList>
            <consortium name="The Broad Institute Genomics Platform"/>
            <consortium name="The Broad Institute Genome Sequencing Center for Infectious Disease"/>
            <person name="Wu L."/>
            <person name="Ma J."/>
        </authorList>
    </citation>
    <scope>NUCLEOTIDE SEQUENCE [LARGE SCALE GENOMIC DNA]</scope>
    <source>
        <strain evidence="2">CCM 8875</strain>
    </source>
</reference>
<evidence type="ECO:0000313" key="1">
    <source>
        <dbReference type="EMBL" id="MFD1483594.1"/>
    </source>
</evidence>
<evidence type="ECO:0000313" key="2">
    <source>
        <dbReference type="Proteomes" id="UP001597302"/>
    </source>
</evidence>